<dbReference type="EMBL" id="CM041531">
    <property type="protein sequence ID" value="KAI3376752.1"/>
    <property type="molecule type" value="Genomic_DNA"/>
</dbReference>
<gene>
    <name evidence="1" type="ORF">L3Q82_000349</name>
</gene>
<evidence type="ECO:0000313" key="2">
    <source>
        <dbReference type="Proteomes" id="UP000831701"/>
    </source>
</evidence>
<protein>
    <submittedName>
        <fullName evidence="1">Uncharacterized protein</fullName>
    </submittedName>
</protein>
<comment type="caution">
    <text evidence="1">The sequence shown here is derived from an EMBL/GenBank/DDBJ whole genome shotgun (WGS) entry which is preliminary data.</text>
</comment>
<proteinExistence type="predicted"/>
<evidence type="ECO:0000313" key="1">
    <source>
        <dbReference type="EMBL" id="KAI3376752.1"/>
    </source>
</evidence>
<dbReference type="Proteomes" id="UP000831701">
    <property type="component" value="Chromosome 1"/>
</dbReference>
<name>A0ACB8X8W0_9TELE</name>
<keyword evidence="2" id="KW-1185">Reference proteome</keyword>
<sequence length="154" mass="17097">MVLIVMATVPTCFKSTTIIPVPKRSPVTTLSDYRPVALTPIIMKCFERVVLAHIQNTTPATLDPLQYTYRTNRSTEDAVSATLHTALSHLENKDSYVRMLFIDYSSAFNTVIPHKLTTKLFHLGTSTPLSATGYWTFSLAGRSLSGLEAWCLAE</sequence>
<accession>A0ACB8X8W0</accession>
<organism evidence="1 2">
    <name type="scientific">Scortum barcoo</name>
    <name type="common">barcoo grunter</name>
    <dbReference type="NCBI Taxonomy" id="214431"/>
    <lineage>
        <taxon>Eukaryota</taxon>
        <taxon>Metazoa</taxon>
        <taxon>Chordata</taxon>
        <taxon>Craniata</taxon>
        <taxon>Vertebrata</taxon>
        <taxon>Euteleostomi</taxon>
        <taxon>Actinopterygii</taxon>
        <taxon>Neopterygii</taxon>
        <taxon>Teleostei</taxon>
        <taxon>Neoteleostei</taxon>
        <taxon>Acanthomorphata</taxon>
        <taxon>Eupercaria</taxon>
        <taxon>Centrarchiformes</taxon>
        <taxon>Terapontoidei</taxon>
        <taxon>Terapontidae</taxon>
        <taxon>Scortum</taxon>
    </lineage>
</organism>
<reference evidence="1" key="1">
    <citation type="submission" date="2022-04" db="EMBL/GenBank/DDBJ databases">
        <title>Jade perch genome.</title>
        <authorList>
            <person name="Chao B."/>
        </authorList>
    </citation>
    <scope>NUCLEOTIDE SEQUENCE</scope>
    <source>
        <strain evidence="1">CB-2022</strain>
    </source>
</reference>